<dbReference type="Gene3D" id="3.40.50.720">
    <property type="entry name" value="NAD(P)-binding Rossmann-like Domain"/>
    <property type="match status" value="1"/>
</dbReference>
<protein>
    <submittedName>
        <fullName evidence="2">NADP-dependent oxidoreductase</fullName>
    </submittedName>
</protein>
<dbReference type="RefSeq" id="WP_183123119.1">
    <property type="nucleotide sequence ID" value="NZ_JACJHR010000005.1"/>
</dbReference>
<dbReference type="InterPro" id="IPR013154">
    <property type="entry name" value="ADH-like_N"/>
</dbReference>
<dbReference type="PANTHER" id="PTHR44013:SF1">
    <property type="entry name" value="ZINC-TYPE ALCOHOL DEHYDROGENASE-LIKE PROTEIN C16A3.02C"/>
    <property type="match status" value="1"/>
</dbReference>
<dbReference type="InterPro" id="IPR020843">
    <property type="entry name" value="ER"/>
</dbReference>
<dbReference type="PANTHER" id="PTHR44013">
    <property type="entry name" value="ZINC-TYPE ALCOHOL DEHYDROGENASE-LIKE PROTEIN C16A3.02C"/>
    <property type="match status" value="1"/>
</dbReference>
<dbReference type="EMBL" id="JACJHR010000005">
    <property type="protein sequence ID" value="MBB2498575.1"/>
    <property type="molecule type" value="Genomic_DNA"/>
</dbReference>
<dbReference type="InterPro" id="IPR011032">
    <property type="entry name" value="GroES-like_sf"/>
</dbReference>
<organism evidence="2 3">
    <name type="scientific">Amycolatopsis echigonensis</name>
    <dbReference type="NCBI Taxonomy" id="2576905"/>
    <lineage>
        <taxon>Bacteria</taxon>
        <taxon>Bacillati</taxon>
        <taxon>Actinomycetota</taxon>
        <taxon>Actinomycetes</taxon>
        <taxon>Pseudonocardiales</taxon>
        <taxon>Pseudonocardiaceae</taxon>
        <taxon>Amycolatopsis</taxon>
    </lineage>
</organism>
<evidence type="ECO:0000313" key="2">
    <source>
        <dbReference type="EMBL" id="MBB2498575.1"/>
    </source>
</evidence>
<dbReference type="AlphaFoldDB" id="A0A8E1VUK7"/>
<dbReference type="SUPFAM" id="SSF50129">
    <property type="entry name" value="GroES-like"/>
    <property type="match status" value="1"/>
</dbReference>
<evidence type="ECO:0000259" key="1">
    <source>
        <dbReference type="SMART" id="SM00829"/>
    </source>
</evidence>
<comment type="caution">
    <text evidence="2">The sequence shown here is derived from an EMBL/GenBank/DDBJ whole genome shotgun (WGS) entry which is preliminary data.</text>
</comment>
<dbReference type="SMART" id="SM00829">
    <property type="entry name" value="PKS_ER"/>
    <property type="match status" value="1"/>
</dbReference>
<dbReference type="Pfam" id="PF08240">
    <property type="entry name" value="ADH_N"/>
    <property type="match status" value="1"/>
</dbReference>
<dbReference type="GO" id="GO:0016491">
    <property type="term" value="F:oxidoreductase activity"/>
    <property type="evidence" value="ECO:0007669"/>
    <property type="project" value="InterPro"/>
</dbReference>
<dbReference type="Gene3D" id="3.90.180.10">
    <property type="entry name" value="Medium-chain alcohol dehydrogenases, catalytic domain"/>
    <property type="match status" value="1"/>
</dbReference>
<dbReference type="InterPro" id="IPR036291">
    <property type="entry name" value="NAD(P)-bd_dom_sf"/>
</dbReference>
<reference evidence="2 3" key="1">
    <citation type="submission" date="2020-08" db="EMBL/GenBank/DDBJ databases">
        <title>Amycolatopsis echigonensis JCM 21831.</title>
        <authorList>
            <person name="Tedsree N."/>
            <person name="Kuncharoen N."/>
            <person name="Likhitwitayawuid K."/>
            <person name="Tanasupawat S."/>
        </authorList>
    </citation>
    <scope>NUCLEOTIDE SEQUENCE [LARGE SCALE GENOMIC DNA]</scope>
    <source>
        <strain evidence="2 3">JCM 21831</strain>
    </source>
</reference>
<dbReference type="Pfam" id="PF13602">
    <property type="entry name" value="ADH_zinc_N_2"/>
    <property type="match status" value="1"/>
</dbReference>
<accession>A0A8E1VUK7</accession>
<proteinExistence type="predicted"/>
<evidence type="ECO:0000313" key="3">
    <source>
        <dbReference type="Proteomes" id="UP000550260"/>
    </source>
</evidence>
<dbReference type="SUPFAM" id="SSF51735">
    <property type="entry name" value="NAD(P)-binding Rossmann-fold domains"/>
    <property type="match status" value="1"/>
</dbReference>
<gene>
    <name evidence="2" type="ORF">H5411_05425</name>
</gene>
<dbReference type="Proteomes" id="UP000550260">
    <property type="component" value="Unassembled WGS sequence"/>
</dbReference>
<name>A0A8E1VUK7_9PSEU</name>
<sequence>MKAVRYHRYGGSEVLTLEEAECPAPADGQVLVKVAATSFNPVDLGIRAGGLQEVFPLAFPHVPGIEVAGTIAELGPRVDGHQVGDEVVAFLPMNADGAAAEYAVVPADALAAAPQTVDLPDAAALPVGGLTAWQALFDDARLHAGQTVLINGAGGAVGGFAVQLAHQAGATVTATSSPRTEERLREYGADQVIGHLDLTSGVPAADGGPFDVVVNLVPTTPEETAALAGLVADGGALVSTTTPPPENPGRGIRTARVFVVSNAEQLAELVSRVDAGTLRITVADRRPLADLPAVHNEAAAGRLVGKTVLIP</sequence>
<feature type="domain" description="Enoyl reductase (ER)" evidence="1">
    <location>
        <begin position="10"/>
        <end position="309"/>
    </location>
</feature>
<dbReference type="CDD" id="cd05289">
    <property type="entry name" value="MDR_like_2"/>
    <property type="match status" value="1"/>
</dbReference>
<dbReference type="InterPro" id="IPR052733">
    <property type="entry name" value="Chloroplast_QOR"/>
</dbReference>